<dbReference type="GO" id="GO:1905762">
    <property type="term" value="F:CCR4-NOT complex binding"/>
    <property type="evidence" value="ECO:0007669"/>
    <property type="project" value="TreeGrafter"/>
</dbReference>
<dbReference type="InterPro" id="IPR021139">
    <property type="entry name" value="NYN"/>
</dbReference>
<sequence length="340" mass="36373">MSLSAAPSPAHASPLSRSSLLRSSEIAPPPQNIRFPSNYDAAPALKRLRDLAHSYGVLARAAVYIETAFERGNRKTELRQVLQSTGWHIIDALHAGKKDVVDKMIMVDMCAFAFQQKSPVILLITADRDYAYACSTLRNHRCRIILITTASAAPVLRQTADEVFDWHRDVLHIPLVPTATAAPAAAAPTRKQPARAAVALAPVAEKEPVAGPSTATSRAKKGKGRKKAKASIPDVMTLSSEEEEVDDQSPTPKSKKALPAILDLTLSSTSSQRTGRPAATTTAVAPNDQHSFSVNAVSFGGHAPSPPPNEALVPDKTARPKPGKKRRRSSAGDDDDLVIV</sequence>
<dbReference type="Gene3D" id="3.40.50.1010">
    <property type="entry name" value="5'-nuclease"/>
    <property type="match status" value="1"/>
</dbReference>
<organism evidence="3 4">
    <name type="scientific">Rhodotorula toruloides</name>
    <name type="common">Yeast</name>
    <name type="synonym">Rhodosporidium toruloides</name>
    <dbReference type="NCBI Taxonomy" id="5286"/>
    <lineage>
        <taxon>Eukaryota</taxon>
        <taxon>Fungi</taxon>
        <taxon>Dikarya</taxon>
        <taxon>Basidiomycota</taxon>
        <taxon>Pucciniomycotina</taxon>
        <taxon>Microbotryomycetes</taxon>
        <taxon>Sporidiobolales</taxon>
        <taxon>Sporidiobolaceae</taxon>
        <taxon>Rhodotorula</taxon>
    </lineage>
</organism>
<reference evidence="3 4" key="1">
    <citation type="submission" date="2015-07" db="EMBL/GenBank/DDBJ databases">
        <authorList>
            <person name="Cajimat M.N.B."/>
            <person name="Milazzo M.L."/>
            <person name="Fulhorst C.F."/>
        </authorList>
    </citation>
    <scope>NUCLEOTIDE SEQUENCE [LARGE SCALE GENOMIC DNA]</scope>
    <source>
        <strain evidence="3">Single colony</strain>
    </source>
</reference>
<dbReference type="Proteomes" id="UP000199069">
    <property type="component" value="Unassembled WGS sequence"/>
</dbReference>
<dbReference type="GO" id="GO:0010468">
    <property type="term" value="P:regulation of gene expression"/>
    <property type="evidence" value="ECO:0007669"/>
    <property type="project" value="InterPro"/>
</dbReference>
<dbReference type="InterPro" id="IPR024768">
    <property type="entry name" value="Marf1"/>
</dbReference>
<evidence type="ECO:0000313" key="4">
    <source>
        <dbReference type="Proteomes" id="UP000199069"/>
    </source>
</evidence>
<evidence type="ECO:0000313" key="3">
    <source>
        <dbReference type="EMBL" id="CTR05889.1"/>
    </source>
</evidence>
<feature type="compositionally biased region" description="Basic residues" evidence="1">
    <location>
        <begin position="218"/>
        <end position="229"/>
    </location>
</feature>
<feature type="region of interest" description="Disordered" evidence="1">
    <location>
        <begin position="206"/>
        <end position="340"/>
    </location>
</feature>
<name>A0A0K3C849_RHOTO</name>
<dbReference type="PANTHER" id="PTHR14379:SF3">
    <property type="entry name" value="MEIOSIS REGULATOR AND MRNA STABILITY FACTOR 1"/>
    <property type="match status" value="1"/>
</dbReference>
<dbReference type="GO" id="GO:0004540">
    <property type="term" value="F:RNA nuclease activity"/>
    <property type="evidence" value="ECO:0007669"/>
    <property type="project" value="InterPro"/>
</dbReference>
<proteinExistence type="predicted"/>
<dbReference type="PANTHER" id="PTHR14379">
    <property type="entry name" value="LIMKAIN B LKAP"/>
    <property type="match status" value="1"/>
</dbReference>
<feature type="non-terminal residue" evidence="3">
    <location>
        <position position="340"/>
    </location>
</feature>
<dbReference type="Pfam" id="PF01936">
    <property type="entry name" value="NYN"/>
    <property type="match status" value="1"/>
</dbReference>
<gene>
    <name evidence="3" type="primary">FGENESH: predicted gene_3.201</name>
    <name evidence="3" type="ORF">BN2166_0017500</name>
</gene>
<dbReference type="STRING" id="5286.A0A0K3C849"/>
<dbReference type="GO" id="GO:0005777">
    <property type="term" value="C:peroxisome"/>
    <property type="evidence" value="ECO:0007669"/>
    <property type="project" value="InterPro"/>
</dbReference>
<feature type="compositionally biased region" description="Polar residues" evidence="1">
    <location>
        <begin position="265"/>
        <end position="296"/>
    </location>
</feature>
<evidence type="ECO:0000256" key="1">
    <source>
        <dbReference type="SAM" id="MobiDB-lite"/>
    </source>
</evidence>
<feature type="compositionally biased region" description="Basic residues" evidence="1">
    <location>
        <begin position="319"/>
        <end position="329"/>
    </location>
</feature>
<keyword evidence="4" id="KW-1185">Reference proteome</keyword>
<dbReference type="EMBL" id="CWKI01000003">
    <property type="protein sequence ID" value="CTR05889.1"/>
    <property type="molecule type" value="Genomic_DNA"/>
</dbReference>
<accession>A0A0K3C849</accession>
<dbReference type="AlphaFoldDB" id="A0A0K3C849"/>
<feature type="domain" description="NYN" evidence="2">
    <location>
        <begin position="32"/>
        <end position="165"/>
    </location>
</feature>
<evidence type="ECO:0000259" key="2">
    <source>
        <dbReference type="Pfam" id="PF01936"/>
    </source>
</evidence>
<protein>
    <submittedName>
        <fullName evidence="3">FGENESH: predicted gene_3.201 protein</fullName>
    </submittedName>
</protein>